<feature type="transmembrane region" description="Helical" evidence="2">
    <location>
        <begin position="158"/>
        <end position="179"/>
    </location>
</feature>
<comment type="caution">
    <text evidence="3">The sequence shown here is derived from an EMBL/GenBank/DDBJ whole genome shotgun (WGS) entry which is preliminary data.</text>
</comment>
<organism evidence="3 4">
    <name type="scientific">Arthrobacter methylotrophus</name>
    <dbReference type="NCBI Taxonomy" id="121291"/>
    <lineage>
        <taxon>Bacteria</taxon>
        <taxon>Bacillati</taxon>
        <taxon>Actinomycetota</taxon>
        <taxon>Actinomycetes</taxon>
        <taxon>Micrococcales</taxon>
        <taxon>Micrococcaceae</taxon>
        <taxon>Arthrobacter</taxon>
    </lineage>
</organism>
<protein>
    <recommendedName>
        <fullName evidence="5">DUF1707 domain-containing protein</fullName>
    </recommendedName>
</protein>
<keyword evidence="2" id="KW-0472">Membrane</keyword>
<keyword evidence="2" id="KW-1133">Transmembrane helix</keyword>
<name>A0ABV5UNT7_9MICC</name>
<feature type="transmembrane region" description="Helical" evidence="2">
    <location>
        <begin position="131"/>
        <end position="152"/>
    </location>
</feature>
<evidence type="ECO:0000256" key="2">
    <source>
        <dbReference type="SAM" id="Phobius"/>
    </source>
</evidence>
<evidence type="ECO:0000313" key="3">
    <source>
        <dbReference type="EMBL" id="MFB9714188.1"/>
    </source>
</evidence>
<feature type="region of interest" description="Disordered" evidence="1">
    <location>
        <begin position="191"/>
        <end position="219"/>
    </location>
</feature>
<gene>
    <name evidence="3" type="ORF">ACFFPI_08450</name>
</gene>
<proteinExistence type="predicted"/>
<reference evidence="3 4" key="1">
    <citation type="submission" date="2024-09" db="EMBL/GenBank/DDBJ databases">
        <authorList>
            <person name="Sun Q."/>
            <person name="Mori K."/>
        </authorList>
    </citation>
    <scope>NUCLEOTIDE SEQUENCE [LARGE SCALE GENOMIC DNA]</scope>
    <source>
        <strain evidence="3 4">JCM 13519</strain>
    </source>
</reference>
<evidence type="ECO:0000256" key="1">
    <source>
        <dbReference type="SAM" id="MobiDB-lite"/>
    </source>
</evidence>
<feature type="compositionally biased region" description="Basic and acidic residues" evidence="1">
    <location>
        <begin position="191"/>
        <end position="204"/>
    </location>
</feature>
<dbReference type="Proteomes" id="UP001589536">
    <property type="component" value="Unassembled WGS sequence"/>
</dbReference>
<dbReference type="EMBL" id="JBHMBH010000019">
    <property type="protein sequence ID" value="MFB9714188.1"/>
    <property type="molecule type" value="Genomic_DNA"/>
</dbReference>
<evidence type="ECO:0008006" key="5">
    <source>
        <dbReference type="Google" id="ProtNLM"/>
    </source>
</evidence>
<sequence length="219" mass="24748">MENETAGHRMALTRSAKEIKRLSTVRAEQVQTYERKLRDMRQGKTESDDAFRTRKIVVEAEFREALTALENMVRIEDEKEYAARESLARAAGRRNEALANLEGAAYAGRRAPIGEGIRLSEKDFQKAQSSVPLAAHVLFFIALIVVVFAANAKQELPTWLSIIEFSVTLLIPVIFGLRADYFARRADRRAEEKLHDEEAERERFAPTQASPAMNDGPDL</sequence>
<keyword evidence="2" id="KW-0812">Transmembrane</keyword>
<evidence type="ECO:0000313" key="4">
    <source>
        <dbReference type="Proteomes" id="UP001589536"/>
    </source>
</evidence>
<accession>A0ABV5UNT7</accession>
<keyword evidence="4" id="KW-1185">Reference proteome</keyword>
<dbReference type="RefSeq" id="WP_345043779.1">
    <property type="nucleotide sequence ID" value="NZ_BAABED010000001.1"/>
</dbReference>